<dbReference type="Gene3D" id="3.40.50.300">
    <property type="entry name" value="P-loop containing nucleotide triphosphate hydrolases"/>
    <property type="match status" value="1"/>
</dbReference>
<organism evidence="7 8">
    <name type="scientific">Sutcliffiella horikoshii</name>
    <dbReference type="NCBI Taxonomy" id="79883"/>
    <lineage>
        <taxon>Bacteria</taxon>
        <taxon>Bacillati</taxon>
        <taxon>Bacillota</taxon>
        <taxon>Bacilli</taxon>
        <taxon>Bacillales</taxon>
        <taxon>Bacillaceae</taxon>
        <taxon>Sutcliffiella</taxon>
    </lineage>
</organism>
<evidence type="ECO:0000313" key="8">
    <source>
        <dbReference type="Proteomes" id="UP000322524"/>
    </source>
</evidence>
<dbReference type="SUPFAM" id="SSF90002">
    <property type="entry name" value="Hypothetical protein YjiA, C-terminal domain"/>
    <property type="match status" value="1"/>
</dbReference>
<feature type="domain" description="CobW C-terminal" evidence="6">
    <location>
        <begin position="219"/>
        <end position="304"/>
    </location>
</feature>
<dbReference type="InterPro" id="IPR003495">
    <property type="entry name" value="CobW/HypB/UreG_nucleotide-bd"/>
</dbReference>
<comment type="similarity">
    <text evidence="4">Belongs to the SIMIBI class G3E GTPase family. ZNG1 subfamily.</text>
</comment>
<proteinExistence type="inferred from homology"/>
<dbReference type="EMBL" id="VTEV01000009">
    <property type="protein sequence ID" value="TYS63594.1"/>
    <property type="molecule type" value="Genomic_DNA"/>
</dbReference>
<evidence type="ECO:0000256" key="2">
    <source>
        <dbReference type="ARBA" id="ARBA00022801"/>
    </source>
</evidence>
<dbReference type="OrthoDB" id="9808822at2"/>
<evidence type="ECO:0000256" key="4">
    <source>
        <dbReference type="ARBA" id="ARBA00034320"/>
    </source>
</evidence>
<evidence type="ECO:0000313" key="7">
    <source>
        <dbReference type="EMBL" id="TYS63594.1"/>
    </source>
</evidence>
<reference evidence="7 8" key="1">
    <citation type="submission" date="2019-08" db="EMBL/GenBank/DDBJ databases">
        <title>Bacillus genomes from the desert of Cuatro Cienegas, Coahuila.</title>
        <authorList>
            <person name="Olmedo-Alvarez G."/>
        </authorList>
    </citation>
    <scope>NUCLEOTIDE SEQUENCE [LARGE SCALE GENOMIC DNA]</scope>
    <source>
        <strain evidence="7 8">CH28_1T</strain>
    </source>
</reference>
<dbReference type="SUPFAM" id="SSF52540">
    <property type="entry name" value="P-loop containing nucleoside triphosphate hydrolases"/>
    <property type="match status" value="1"/>
</dbReference>
<evidence type="ECO:0000256" key="1">
    <source>
        <dbReference type="ARBA" id="ARBA00022741"/>
    </source>
</evidence>
<dbReference type="STRING" id="79883.GCA_001636495_02637"/>
<dbReference type="InterPro" id="IPR011629">
    <property type="entry name" value="CobW-like_C"/>
</dbReference>
<dbReference type="CDD" id="cd03112">
    <property type="entry name" value="CobW-like"/>
    <property type="match status" value="1"/>
</dbReference>
<dbReference type="InterPro" id="IPR051316">
    <property type="entry name" value="Zinc-reg_GTPase_activator"/>
</dbReference>
<dbReference type="Gene3D" id="3.30.1220.10">
    <property type="entry name" value="CobW-like, C-terminal domain"/>
    <property type="match status" value="1"/>
</dbReference>
<protein>
    <submittedName>
        <fullName evidence="7">GTP-binding protein</fullName>
    </submittedName>
</protein>
<dbReference type="AlphaFoldDB" id="A0A5D4SMR2"/>
<keyword evidence="1" id="KW-0547">Nucleotide-binding</keyword>
<dbReference type="Proteomes" id="UP000322524">
    <property type="component" value="Unassembled WGS sequence"/>
</dbReference>
<evidence type="ECO:0000259" key="6">
    <source>
        <dbReference type="SMART" id="SM00833"/>
    </source>
</evidence>
<dbReference type="SMART" id="SM00833">
    <property type="entry name" value="CobW_C"/>
    <property type="match status" value="1"/>
</dbReference>
<dbReference type="PANTHER" id="PTHR13748">
    <property type="entry name" value="COBW-RELATED"/>
    <property type="match status" value="1"/>
</dbReference>
<dbReference type="Pfam" id="PF02492">
    <property type="entry name" value="cobW"/>
    <property type="match status" value="1"/>
</dbReference>
<dbReference type="GO" id="GO:0016787">
    <property type="term" value="F:hydrolase activity"/>
    <property type="evidence" value="ECO:0007669"/>
    <property type="project" value="UniProtKB-KW"/>
</dbReference>
<dbReference type="GO" id="GO:0005737">
    <property type="term" value="C:cytoplasm"/>
    <property type="evidence" value="ECO:0007669"/>
    <property type="project" value="TreeGrafter"/>
</dbReference>
<dbReference type="GO" id="GO:0000166">
    <property type="term" value="F:nucleotide binding"/>
    <property type="evidence" value="ECO:0007669"/>
    <property type="project" value="UniProtKB-KW"/>
</dbReference>
<name>A0A5D4SMR2_9BACI</name>
<dbReference type="InterPro" id="IPR036627">
    <property type="entry name" value="CobW-likC_sf"/>
</dbReference>
<comment type="catalytic activity">
    <reaction evidence="5">
        <text>GTP + H2O = GDP + phosphate + H(+)</text>
        <dbReference type="Rhea" id="RHEA:19669"/>
        <dbReference type="ChEBI" id="CHEBI:15377"/>
        <dbReference type="ChEBI" id="CHEBI:15378"/>
        <dbReference type="ChEBI" id="CHEBI:37565"/>
        <dbReference type="ChEBI" id="CHEBI:43474"/>
        <dbReference type="ChEBI" id="CHEBI:58189"/>
    </reaction>
    <physiologicalReaction direction="left-to-right" evidence="5">
        <dbReference type="Rhea" id="RHEA:19670"/>
    </physiologicalReaction>
</comment>
<keyword evidence="2" id="KW-0378">Hydrolase</keyword>
<dbReference type="PANTHER" id="PTHR13748:SF62">
    <property type="entry name" value="COBW DOMAIN-CONTAINING PROTEIN"/>
    <property type="match status" value="1"/>
</dbReference>
<gene>
    <name evidence="7" type="ORF">FZC76_19075</name>
</gene>
<evidence type="ECO:0000256" key="5">
    <source>
        <dbReference type="ARBA" id="ARBA00049117"/>
    </source>
</evidence>
<sequence length="308" mass="35079">MSKKVEVYILAGFLGSGKTTLLTQMLQQEQAENRKVAVVMNELGKVSIDSDSIPDETPLSELFDGCICCTIQEKLESTMQGLLLDKDLDAIYIETTGAAHPIEVLDTVLSPIFANKFSEARIITLLDVLRWKDRDNLSIQVKQLVREQVKHADMLILNKTDLVGEAEVSSILFELQSINPHATTLLTTYAKIPENSWKRTKQIEKGSHSRAHVKDSLHLKTFVYQFSSKIDLDEFEDWLRNLPDSVYRIKGYLTFEHSNNVYLFQYSYGTPLYLKELVKVPLNLVIIGENLDVDLLTEQLQTLEKNKQ</sequence>
<dbReference type="InterPro" id="IPR027417">
    <property type="entry name" value="P-loop_NTPase"/>
</dbReference>
<keyword evidence="3" id="KW-0143">Chaperone</keyword>
<evidence type="ECO:0000256" key="3">
    <source>
        <dbReference type="ARBA" id="ARBA00023186"/>
    </source>
</evidence>
<dbReference type="RefSeq" id="WP_148989766.1">
    <property type="nucleotide sequence ID" value="NZ_VTEV01000009.1"/>
</dbReference>
<comment type="caution">
    <text evidence="7">The sequence shown here is derived from an EMBL/GenBank/DDBJ whole genome shotgun (WGS) entry which is preliminary data.</text>
</comment>
<accession>A0A5D4SMR2</accession>
<dbReference type="Pfam" id="PF07683">
    <property type="entry name" value="CobW_C"/>
    <property type="match status" value="1"/>
</dbReference>